<feature type="transmembrane region" description="Helical" evidence="6">
    <location>
        <begin position="21"/>
        <end position="41"/>
    </location>
</feature>
<evidence type="ECO:0000256" key="1">
    <source>
        <dbReference type="ARBA" id="ARBA00004651"/>
    </source>
</evidence>
<comment type="subcellular location">
    <subcellularLocation>
        <location evidence="1">Cell membrane</location>
        <topology evidence="1">Multi-pass membrane protein</topology>
    </subcellularLocation>
</comment>
<keyword evidence="4 6" id="KW-1133">Transmembrane helix</keyword>
<feature type="transmembrane region" description="Helical" evidence="6">
    <location>
        <begin position="1768"/>
        <end position="1790"/>
    </location>
</feature>
<evidence type="ECO:0000256" key="6">
    <source>
        <dbReference type="SAM" id="Phobius"/>
    </source>
</evidence>
<feature type="transmembrane region" description="Helical" evidence="6">
    <location>
        <begin position="662"/>
        <end position="683"/>
    </location>
</feature>
<dbReference type="InterPro" id="IPR003838">
    <property type="entry name" value="ABC3_permease_C"/>
</dbReference>
<dbReference type="RefSeq" id="WP_024863599.1">
    <property type="nucleotide sequence ID" value="NZ_CP024965.1"/>
</dbReference>
<accession>A0A2K8NZW3</accession>
<keyword evidence="5 6" id="KW-0472">Membrane</keyword>
<keyword evidence="3 6" id="KW-0812">Transmembrane</keyword>
<reference evidence="8 9" key="1">
    <citation type="submission" date="2017-11" db="EMBL/GenBank/DDBJ databases">
        <title>Genome sequence of Entomoplasma somnilux PYAN-1 (ATCC 49194).</title>
        <authorList>
            <person name="Lo W.-S."/>
            <person name="Gasparich G.E."/>
            <person name="Kuo C.-H."/>
        </authorList>
    </citation>
    <scope>NUCLEOTIDE SEQUENCE [LARGE SCALE GENOMIC DNA]</scope>
    <source>
        <strain evidence="8 9">PYAN-1</strain>
    </source>
</reference>
<proteinExistence type="predicted"/>
<evidence type="ECO:0000256" key="3">
    <source>
        <dbReference type="ARBA" id="ARBA00022692"/>
    </source>
</evidence>
<evidence type="ECO:0000256" key="5">
    <source>
        <dbReference type="ARBA" id="ARBA00023136"/>
    </source>
</evidence>
<sequence length="1809" mass="202728">MKSNRILMLKQGIKGVFKFKIQFSIILILTFLASLILTVSISTNRRLQHEYNDVVKVTQKFDNTWSLNTGKNISASDERKFIPILDTISPLNSYIKANGKSDYNVVLNQSAANGSVNNYITRTTNTEPFKEAYTNLFKNFNSQEFNLKADRESYNKSFFQEKLAMTNLLATQFYKDLIKLQNNSQDSDIAYLLDTPFGNYTLLNKDWFAKYIDIANLESKNLDYKTIYENILKNYANDENAQLVMYSFFAIQSLSERIAYVTFDGWYNNQQNQQIDVAWFYNYVFGIKYDNLNESKGYYSIFPDKVSLEEINTKKDDYVLLGSTNIKTLADQLSKEGWRGNTNLVLTNATYNDSTISAISWDPRNFFSGAYNELATFATTNYMWSTEFSGNMEKYFSIFQEKNDWMDPNASLSDFFFADIEAKDGLQHTQKRAAAFLAHETLATKAAGYETYVRREILYNDATTQKKYRAIALQSDQLTKFKILKGVMPSGLGDIAISQQFAKKNKVKIGDNIKIGNGLFYITAFAVDTYSFYPSADPLVPLPKGETDGLIYASPQTLKLLTQPSIQEATISGDVTQTYNFINISNIDPNDQASLNEQRNRYIIFNNASKSNSEANALLLKDQQEIKKAVLAKGFFDLKDFKASTYHFNWTLYPLVFKIYSWITYLTSGLIGIIELASLFVCVRKTIQANSKQIGILKALGVEPKQISFSYISYAFFIGFLAVPLGWLAGTLLQIPMANIFANYFSFSRDNLFFDWMAPLIAFVGFGFVSAILGFFTAYVQTNKPVLEITLNKTRWVTSPTIDFVKRTIFKKAPFHTRLSLQLASSGRHVITLLVVCVFASSLLISTGFAIPAVAINAKQTYFKNTKFRNSAVMHNPTGNSPFSKDGVTFWNGHEELDKDYVINDPIKLDGISNSGYYNNPNNYVASLNNSGIFPSLQYTKTNNGIEDINTIFENVARGRTKITNAFLSASGNSLAMAQGVGFSIGVIEQFYALVLNTKNLKDYHGNILIDENTSDAQRIAKAAALSGAVTQALPQVLDALIDNWQNNTSADATWKDKLMGMMTAFAPSFIKAYLTNKSRDEQFALGFGTSNYVPKKETFATTFKAQTDNHKEVTFTGLDASQDAYKINESLKNKIFFDSQKGRIVKAQIEQILNNTYKENHDILFNGFKVWDNTTKTLTIPVANNKQANAYYGMEDGDIHSNINVNSQALELYSPIQGNNVKLPMYAFAYNDTDYIESAKSWSSSENMHQGERTLLNPYGYAEKTENGNYYLDAHTIQNSKMTYNLQFEPKDPTTITQTDYSSDTSPELAGKFNVDKWTGLQDKAYMFGDFKYDENGNIINSFIRPYYQYKNVELFIPASFALSPNDVSNLELGPVDDTLENGSNNKKYQAPVAKFLTDTLGNQSEQLGLKWFLKQNARVVSDSNVPDFVKESWTGQKDSYKNDKYIVVNAYDSRFSTYLQGDQGDNSVPPISDGKQSGSELSALTNGYLPWMLNAVAGQTIKTSGSSPVSKGLAKTINLKSVGTIKTYDSSLVVLDSDIANILNGWPTVRTTSYDYRAFNEQSRDKDPESRFYKYDLVDFTKLKSSSDWQSTSFVKSQDSQGYNPHAFYNTILSNFNEPIAVTSAASMIDDMGKFGITAIKGYPDSSGIHTYGVSGFNFLSEKVALLNQITSVAIWIAILVVTAVVIASALLIMLLGDIYIAQYKRFIIMLRSFGYSNRSIMSYVLGTVTGMSIIAWGIATGLTWGGIYLAISLIAKAGLAIPFGVLWWAPVACIAIMLVSYLGSLFVSSKSARKEAVASMMSATSE</sequence>
<protein>
    <submittedName>
        <fullName evidence="8">ABC transporter permease</fullName>
    </submittedName>
</protein>
<dbReference type="Pfam" id="PF02687">
    <property type="entry name" value="FtsX"/>
    <property type="match status" value="2"/>
</dbReference>
<evidence type="ECO:0000259" key="7">
    <source>
        <dbReference type="Pfam" id="PF02687"/>
    </source>
</evidence>
<name>A0A2K8NZW3_9MOLU</name>
<feature type="domain" description="ABC3 transporter permease C-terminal" evidence="7">
    <location>
        <begin position="1682"/>
        <end position="1798"/>
    </location>
</feature>
<feature type="transmembrane region" description="Helical" evidence="6">
    <location>
        <begin position="756"/>
        <end position="780"/>
    </location>
</feature>
<evidence type="ECO:0000313" key="9">
    <source>
        <dbReference type="Proteomes" id="UP000232230"/>
    </source>
</evidence>
<evidence type="ECO:0000313" key="8">
    <source>
        <dbReference type="EMBL" id="ATZ19086.1"/>
    </source>
</evidence>
<keyword evidence="2" id="KW-1003">Cell membrane</keyword>
<feature type="transmembrane region" description="Helical" evidence="6">
    <location>
        <begin position="1723"/>
        <end position="1748"/>
    </location>
</feature>
<dbReference type="Proteomes" id="UP000232230">
    <property type="component" value="Chromosome"/>
</dbReference>
<evidence type="ECO:0000256" key="4">
    <source>
        <dbReference type="ARBA" id="ARBA00022989"/>
    </source>
</evidence>
<gene>
    <name evidence="8" type="ORF">ESOMN_v1c07040</name>
</gene>
<feature type="domain" description="ABC3 transporter permease C-terminal" evidence="7">
    <location>
        <begin position="668"/>
        <end position="784"/>
    </location>
</feature>
<feature type="transmembrane region" description="Helical" evidence="6">
    <location>
        <begin position="714"/>
        <end position="736"/>
    </location>
</feature>
<dbReference type="GO" id="GO:0005886">
    <property type="term" value="C:plasma membrane"/>
    <property type="evidence" value="ECO:0007669"/>
    <property type="project" value="UniProtKB-SubCell"/>
</dbReference>
<evidence type="ECO:0000256" key="2">
    <source>
        <dbReference type="ARBA" id="ARBA00022475"/>
    </source>
</evidence>
<keyword evidence="9" id="KW-1185">Reference proteome</keyword>
<organism evidence="8 9">
    <name type="scientific">Williamsoniiplasma somnilux</name>
    <dbReference type="NCBI Taxonomy" id="215578"/>
    <lineage>
        <taxon>Bacteria</taxon>
        <taxon>Bacillati</taxon>
        <taxon>Mycoplasmatota</taxon>
        <taxon>Mollicutes</taxon>
        <taxon>Entomoplasmatales</taxon>
        <taxon>Williamsoniiplasma</taxon>
    </lineage>
</organism>
<feature type="transmembrane region" description="Helical" evidence="6">
    <location>
        <begin position="1675"/>
        <end position="1703"/>
    </location>
</feature>
<feature type="transmembrane region" description="Helical" evidence="6">
    <location>
        <begin position="830"/>
        <end position="855"/>
    </location>
</feature>
<dbReference type="KEGG" id="esx:ESOMN_v1c07040"/>
<dbReference type="EMBL" id="CP024965">
    <property type="protein sequence ID" value="ATZ19086.1"/>
    <property type="molecule type" value="Genomic_DNA"/>
</dbReference>